<protein>
    <submittedName>
        <fullName evidence="2">Uncharacterized protein</fullName>
    </submittedName>
</protein>
<proteinExistence type="predicted"/>
<accession>E9GV36</accession>
<dbReference type="KEGG" id="dpx:DAPPUDRAFT_248728"/>
<keyword evidence="1" id="KW-0732">Signal</keyword>
<reference evidence="2 3" key="1">
    <citation type="journal article" date="2011" name="Science">
        <title>The ecoresponsive genome of Daphnia pulex.</title>
        <authorList>
            <person name="Colbourne J.K."/>
            <person name="Pfrender M.E."/>
            <person name="Gilbert D."/>
            <person name="Thomas W.K."/>
            <person name="Tucker A."/>
            <person name="Oakley T.H."/>
            <person name="Tokishita S."/>
            <person name="Aerts A."/>
            <person name="Arnold G.J."/>
            <person name="Basu M.K."/>
            <person name="Bauer D.J."/>
            <person name="Caceres C.E."/>
            <person name="Carmel L."/>
            <person name="Casola C."/>
            <person name="Choi J.H."/>
            <person name="Detter J.C."/>
            <person name="Dong Q."/>
            <person name="Dusheyko S."/>
            <person name="Eads B.D."/>
            <person name="Frohlich T."/>
            <person name="Geiler-Samerotte K.A."/>
            <person name="Gerlach D."/>
            <person name="Hatcher P."/>
            <person name="Jogdeo S."/>
            <person name="Krijgsveld J."/>
            <person name="Kriventseva E.V."/>
            <person name="Kultz D."/>
            <person name="Laforsch C."/>
            <person name="Lindquist E."/>
            <person name="Lopez J."/>
            <person name="Manak J.R."/>
            <person name="Muller J."/>
            <person name="Pangilinan J."/>
            <person name="Patwardhan R.P."/>
            <person name="Pitluck S."/>
            <person name="Pritham E.J."/>
            <person name="Rechtsteiner A."/>
            <person name="Rho M."/>
            <person name="Rogozin I.B."/>
            <person name="Sakarya O."/>
            <person name="Salamov A."/>
            <person name="Schaack S."/>
            <person name="Shapiro H."/>
            <person name="Shiga Y."/>
            <person name="Skalitzky C."/>
            <person name="Smith Z."/>
            <person name="Souvorov A."/>
            <person name="Sung W."/>
            <person name="Tang Z."/>
            <person name="Tsuchiya D."/>
            <person name="Tu H."/>
            <person name="Vos H."/>
            <person name="Wang M."/>
            <person name="Wolf Y.I."/>
            <person name="Yamagata H."/>
            <person name="Yamada T."/>
            <person name="Ye Y."/>
            <person name="Shaw J.R."/>
            <person name="Andrews J."/>
            <person name="Crease T.J."/>
            <person name="Tang H."/>
            <person name="Lucas S.M."/>
            <person name="Robertson H.M."/>
            <person name="Bork P."/>
            <person name="Koonin E.V."/>
            <person name="Zdobnov E.M."/>
            <person name="Grigoriev I.V."/>
            <person name="Lynch M."/>
            <person name="Boore J.L."/>
        </authorList>
    </citation>
    <scope>NUCLEOTIDE SEQUENCE [LARGE SCALE GENOMIC DNA]</scope>
</reference>
<gene>
    <name evidence="2" type="ORF">DAPPUDRAFT_248728</name>
</gene>
<evidence type="ECO:0000313" key="2">
    <source>
        <dbReference type="EMBL" id="EFX76682.1"/>
    </source>
</evidence>
<dbReference type="HOGENOM" id="CLU_2760385_0_0_1"/>
<evidence type="ECO:0000313" key="3">
    <source>
        <dbReference type="Proteomes" id="UP000000305"/>
    </source>
</evidence>
<dbReference type="AlphaFoldDB" id="E9GV36"/>
<dbReference type="InParanoid" id="E9GV36"/>
<dbReference type="Proteomes" id="UP000000305">
    <property type="component" value="Unassembled WGS sequence"/>
</dbReference>
<feature type="signal peptide" evidence="1">
    <location>
        <begin position="1"/>
        <end position="19"/>
    </location>
</feature>
<evidence type="ECO:0000256" key="1">
    <source>
        <dbReference type="SAM" id="SignalP"/>
    </source>
</evidence>
<feature type="chain" id="PRO_5003241484" evidence="1">
    <location>
        <begin position="20"/>
        <end position="70"/>
    </location>
</feature>
<dbReference type="EMBL" id="GL732567">
    <property type="protein sequence ID" value="EFX76682.1"/>
    <property type="molecule type" value="Genomic_DNA"/>
</dbReference>
<sequence length="70" mass="7356">MGGLSLKLAVSSTLALAQAEVQEISQGQASTTPDYVTPVATNNTLLNPSQLEMNIPMFCSTRSNESTPTV</sequence>
<organism evidence="2 3">
    <name type="scientific">Daphnia pulex</name>
    <name type="common">Water flea</name>
    <dbReference type="NCBI Taxonomy" id="6669"/>
    <lineage>
        <taxon>Eukaryota</taxon>
        <taxon>Metazoa</taxon>
        <taxon>Ecdysozoa</taxon>
        <taxon>Arthropoda</taxon>
        <taxon>Crustacea</taxon>
        <taxon>Branchiopoda</taxon>
        <taxon>Diplostraca</taxon>
        <taxon>Cladocera</taxon>
        <taxon>Anomopoda</taxon>
        <taxon>Daphniidae</taxon>
        <taxon>Daphnia</taxon>
    </lineage>
</organism>
<keyword evidence="3" id="KW-1185">Reference proteome</keyword>
<name>E9GV36_DAPPU</name>